<reference evidence="3" key="1">
    <citation type="submission" date="2025-08" db="UniProtKB">
        <authorList>
            <consortium name="RefSeq"/>
        </authorList>
    </citation>
    <scope>IDENTIFICATION</scope>
</reference>
<keyword evidence="2" id="KW-1185">Reference proteome</keyword>
<feature type="compositionally biased region" description="Low complexity" evidence="1">
    <location>
        <begin position="29"/>
        <end position="47"/>
    </location>
</feature>
<feature type="region of interest" description="Disordered" evidence="1">
    <location>
        <begin position="1"/>
        <end position="87"/>
    </location>
</feature>
<dbReference type="OrthoDB" id="7555246at2759"/>
<dbReference type="AlphaFoldDB" id="A0A6P3XL99"/>
<evidence type="ECO:0000313" key="3">
    <source>
        <dbReference type="RefSeq" id="XP_014479236.1"/>
    </source>
</evidence>
<sequence>MHEGRMATGTGDSGEEPATVLDNNSTGIATTAPLTESSTSSSSSATAVPTILTESTATSAGNLPLTGSQQQSLHQVHPQHQQTQQQQLRSRVNLISDVAVNDVADFTIEDSRVDSSGFRRCDSRCVNLREMNVRRTCISEQDSVL</sequence>
<evidence type="ECO:0000256" key="1">
    <source>
        <dbReference type="SAM" id="MobiDB-lite"/>
    </source>
</evidence>
<feature type="compositionally biased region" description="Low complexity" evidence="1">
    <location>
        <begin position="74"/>
        <end position="87"/>
    </location>
</feature>
<organism evidence="2 3">
    <name type="scientific">Dinoponera quadriceps</name>
    <name type="common">South American ant</name>
    <dbReference type="NCBI Taxonomy" id="609295"/>
    <lineage>
        <taxon>Eukaryota</taxon>
        <taxon>Metazoa</taxon>
        <taxon>Ecdysozoa</taxon>
        <taxon>Arthropoda</taxon>
        <taxon>Hexapoda</taxon>
        <taxon>Insecta</taxon>
        <taxon>Pterygota</taxon>
        <taxon>Neoptera</taxon>
        <taxon>Endopterygota</taxon>
        <taxon>Hymenoptera</taxon>
        <taxon>Apocrita</taxon>
        <taxon>Aculeata</taxon>
        <taxon>Formicoidea</taxon>
        <taxon>Formicidae</taxon>
        <taxon>Ponerinae</taxon>
        <taxon>Ponerini</taxon>
        <taxon>Dinoponera</taxon>
    </lineage>
</organism>
<dbReference type="Proteomes" id="UP000515204">
    <property type="component" value="Unplaced"/>
</dbReference>
<dbReference type="GeneID" id="106746761"/>
<name>A0A6P3XL99_DINQU</name>
<gene>
    <name evidence="3" type="primary">LOC106746761</name>
</gene>
<accession>A0A6P3XL99</accession>
<feature type="compositionally biased region" description="Polar residues" evidence="1">
    <location>
        <begin position="52"/>
        <end position="73"/>
    </location>
</feature>
<protein>
    <submittedName>
        <fullName evidence="3">Uncharacterized protein LOC106746761</fullName>
    </submittedName>
</protein>
<evidence type="ECO:0000313" key="2">
    <source>
        <dbReference type="Proteomes" id="UP000515204"/>
    </source>
</evidence>
<dbReference type="RefSeq" id="XP_014479236.1">
    <property type="nucleotide sequence ID" value="XM_014623750.1"/>
</dbReference>
<dbReference type="KEGG" id="dqu:106746761"/>
<proteinExistence type="predicted"/>